<evidence type="ECO:0000256" key="5">
    <source>
        <dbReference type="ARBA" id="ARBA00022781"/>
    </source>
</evidence>
<dbReference type="AlphaFoldDB" id="A0A0M4F731"/>
<protein>
    <submittedName>
        <fullName evidence="10">ATPsyn-Cf6</fullName>
    </submittedName>
</protein>
<accession>A0A0M4F731</accession>
<evidence type="ECO:0000313" key="10">
    <source>
        <dbReference type="EMBL" id="ALC47950.1"/>
    </source>
</evidence>
<keyword evidence="4" id="KW-0138">CF(0)</keyword>
<evidence type="ECO:0000256" key="7">
    <source>
        <dbReference type="ARBA" id="ARBA00023065"/>
    </source>
</evidence>
<dbReference type="GO" id="GO:0015986">
    <property type="term" value="P:proton motive force-driven ATP synthesis"/>
    <property type="evidence" value="ECO:0007669"/>
    <property type="project" value="InterPro"/>
</dbReference>
<dbReference type="GO" id="GO:0005743">
    <property type="term" value="C:mitochondrial inner membrane"/>
    <property type="evidence" value="ECO:0007669"/>
    <property type="project" value="UniProtKB-SubCell"/>
</dbReference>
<evidence type="ECO:0000256" key="2">
    <source>
        <dbReference type="ARBA" id="ARBA00007346"/>
    </source>
</evidence>
<dbReference type="GO" id="GO:0045259">
    <property type="term" value="C:proton-transporting ATP synthase complex"/>
    <property type="evidence" value="ECO:0007669"/>
    <property type="project" value="UniProtKB-KW"/>
</dbReference>
<dbReference type="STRING" id="30019.A0A0M4F731"/>
<evidence type="ECO:0000256" key="8">
    <source>
        <dbReference type="ARBA" id="ARBA00023128"/>
    </source>
</evidence>
<keyword evidence="7" id="KW-0406">Ion transport</keyword>
<comment type="subcellular location">
    <subcellularLocation>
        <location evidence="1">Mitochondrion inner membrane</location>
    </subcellularLocation>
</comment>
<sequence>MCFESLFLNPAIIIFTPNLNKIIATSAYQAFHSHISYTGTLIKSCIRSLCRTPRNCIHTNELLTNVNVFIIQMLSQSILSGVRVLRTEARRNIAIVSPTLNKASDPIQQLFLDKVREYKQKSTGGKLVDSNPEIEREMKNELERVAKQFGSDGKTDMLKFPEFKFPDVKIDPISQGAN</sequence>
<dbReference type="Pfam" id="PF05511">
    <property type="entry name" value="ATP-synt_F6"/>
    <property type="match status" value="1"/>
</dbReference>
<name>A0A0M4F731_DROBS</name>
<evidence type="ECO:0000256" key="4">
    <source>
        <dbReference type="ARBA" id="ARBA00022547"/>
    </source>
</evidence>
<keyword evidence="5" id="KW-0375">Hydrogen ion transport</keyword>
<proteinExistence type="inferred from homology"/>
<keyword evidence="8" id="KW-0496">Mitochondrion</keyword>
<dbReference type="Proteomes" id="UP000494163">
    <property type="component" value="Chromosome 3R"/>
</dbReference>
<dbReference type="SUPFAM" id="SSF111357">
    <property type="entry name" value="Mitochondrial ATP synthase coupling factor 6"/>
    <property type="match status" value="1"/>
</dbReference>
<dbReference type="OrthoDB" id="8902296at2759"/>
<dbReference type="InterPro" id="IPR036204">
    <property type="entry name" value="ATP_synth_f6_sf_mt"/>
</dbReference>
<keyword evidence="6" id="KW-0999">Mitochondrion inner membrane</keyword>
<evidence type="ECO:0000256" key="9">
    <source>
        <dbReference type="ARBA" id="ARBA00023136"/>
    </source>
</evidence>
<dbReference type="FunFam" id="1.10.246.110:FF:000001">
    <property type="entry name" value="ATP synthase-coupling factor 6, mitochondrial"/>
    <property type="match status" value="1"/>
</dbReference>
<dbReference type="GO" id="GO:0015078">
    <property type="term" value="F:proton transmembrane transporter activity"/>
    <property type="evidence" value="ECO:0007669"/>
    <property type="project" value="InterPro"/>
</dbReference>
<dbReference type="Gene3D" id="1.10.246.110">
    <property type="entry name" value="Mitochondrial ATP synthase-coupling factor 6"/>
    <property type="match status" value="1"/>
</dbReference>
<organism evidence="10 11">
    <name type="scientific">Drosophila busckii</name>
    <name type="common">Fruit fly</name>
    <dbReference type="NCBI Taxonomy" id="30019"/>
    <lineage>
        <taxon>Eukaryota</taxon>
        <taxon>Metazoa</taxon>
        <taxon>Ecdysozoa</taxon>
        <taxon>Arthropoda</taxon>
        <taxon>Hexapoda</taxon>
        <taxon>Insecta</taxon>
        <taxon>Pterygota</taxon>
        <taxon>Neoptera</taxon>
        <taxon>Endopterygota</taxon>
        <taxon>Diptera</taxon>
        <taxon>Brachycera</taxon>
        <taxon>Muscomorpha</taxon>
        <taxon>Ephydroidea</taxon>
        <taxon>Drosophilidae</taxon>
        <taxon>Drosophila</taxon>
    </lineage>
</organism>
<dbReference type="PANTHER" id="PTHR12441:SF10">
    <property type="entry name" value="ATP SYNTHASE-COUPLING FACTOR 6, MITOCHONDRIAL"/>
    <property type="match status" value="1"/>
</dbReference>
<keyword evidence="3" id="KW-0813">Transport</keyword>
<dbReference type="EMBL" id="CP012526">
    <property type="protein sequence ID" value="ALC47950.1"/>
    <property type="molecule type" value="Genomic_DNA"/>
</dbReference>
<keyword evidence="9" id="KW-0472">Membrane</keyword>
<gene>
    <name evidence="10" type="ORF">Dbus_chr3Rg2700</name>
</gene>
<evidence type="ECO:0000256" key="1">
    <source>
        <dbReference type="ARBA" id="ARBA00004273"/>
    </source>
</evidence>
<evidence type="ECO:0000256" key="6">
    <source>
        <dbReference type="ARBA" id="ARBA00022792"/>
    </source>
</evidence>
<reference evidence="10 11" key="1">
    <citation type="submission" date="2015-08" db="EMBL/GenBank/DDBJ databases">
        <title>Ancestral chromatin configuration constrains chromatin evolution on differentiating sex chromosomes in Drosophila.</title>
        <authorList>
            <person name="Zhou Q."/>
            <person name="Bachtrog D."/>
        </authorList>
    </citation>
    <scope>NUCLEOTIDE SEQUENCE [LARGE SCALE GENOMIC DNA]</scope>
    <source>
        <tissue evidence="10">Whole larvae</tissue>
    </source>
</reference>
<dbReference type="PANTHER" id="PTHR12441">
    <property type="entry name" value="ATP SYNTHASE COUPLING FACTOR 6, MITOCHONDRIAL"/>
    <property type="match status" value="1"/>
</dbReference>
<comment type="similarity">
    <text evidence="2">Belongs to the eukaryotic ATPase subunit F6 family.</text>
</comment>
<evidence type="ECO:0000313" key="11">
    <source>
        <dbReference type="Proteomes" id="UP000494163"/>
    </source>
</evidence>
<keyword evidence="11" id="KW-1185">Reference proteome</keyword>
<evidence type="ECO:0000256" key="3">
    <source>
        <dbReference type="ARBA" id="ARBA00022448"/>
    </source>
</evidence>
<dbReference type="InterPro" id="IPR008387">
    <property type="entry name" value="ATP_synth_f6_mt"/>
</dbReference>